<evidence type="ECO:0000313" key="2">
    <source>
        <dbReference type="Proteomes" id="UP000321393"/>
    </source>
</evidence>
<gene>
    <name evidence="1" type="ORF">E6C27_scaffold7389G00040</name>
</gene>
<dbReference type="Proteomes" id="UP000321393">
    <property type="component" value="Unassembled WGS sequence"/>
</dbReference>
<dbReference type="OrthoDB" id="9967774at2759"/>
<organism evidence="1 2">
    <name type="scientific">Cucumis melo var. makuwa</name>
    <name type="common">Oriental melon</name>
    <dbReference type="NCBI Taxonomy" id="1194695"/>
    <lineage>
        <taxon>Eukaryota</taxon>
        <taxon>Viridiplantae</taxon>
        <taxon>Streptophyta</taxon>
        <taxon>Embryophyta</taxon>
        <taxon>Tracheophyta</taxon>
        <taxon>Spermatophyta</taxon>
        <taxon>Magnoliopsida</taxon>
        <taxon>eudicotyledons</taxon>
        <taxon>Gunneridae</taxon>
        <taxon>Pentapetalae</taxon>
        <taxon>rosids</taxon>
        <taxon>fabids</taxon>
        <taxon>Cucurbitales</taxon>
        <taxon>Cucurbitaceae</taxon>
        <taxon>Benincaseae</taxon>
        <taxon>Cucumis</taxon>
    </lineage>
</organism>
<comment type="caution">
    <text evidence="1">The sequence shown here is derived from an EMBL/GenBank/DDBJ whole genome shotgun (WGS) entry which is preliminary data.</text>
</comment>
<name>A0A5A7VDP7_CUCMM</name>
<sequence>MRSMAVSAYTRTGLHPVSGASAFDTRPTRLETRTKESNMCASHWALRNLKAK</sequence>
<dbReference type="AlphaFoldDB" id="A0A5A7VDP7"/>
<evidence type="ECO:0000313" key="1">
    <source>
        <dbReference type="EMBL" id="KAA0065310.1"/>
    </source>
</evidence>
<accession>A0A5A7VDP7</accession>
<dbReference type="EMBL" id="SSTE01001723">
    <property type="protein sequence ID" value="KAA0065310.1"/>
    <property type="molecule type" value="Genomic_DNA"/>
</dbReference>
<protein>
    <submittedName>
        <fullName evidence="1">Uncharacterized protein</fullName>
    </submittedName>
</protein>
<reference evidence="1 2" key="1">
    <citation type="submission" date="2019-08" db="EMBL/GenBank/DDBJ databases">
        <title>Draft genome sequences of two oriental melons (Cucumis melo L. var makuwa).</title>
        <authorList>
            <person name="Kwon S.-Y."/>
        </authorList>
    </citation>
    <scope>NUCLEOTIDE SEQUENCE [LARGE SCALE GENOMIC DNA]</scope>
    <source>
        <strain evidence="2">cv. SW 3</strain>
        <tissue evidence="1">Leaf</tissue>
    </source>
</reference>
<proteinExistence type="predicted"/>